<dbReference type="NCBIfam" id="TIGR01783">
    <property type="entry name" value="TonB-siderophor"/>
    <property type="match status" value="1"/>
</dbReference>
<evidence type="ECO:0000256" key="5">
    <source>
        <dbReference type="ARBA" id="ARBA00022496"/>
    </source>
</evidence>
<keyword evidence="7 16" id="KW-0732">Signal</keyword>
<sequence>MNMSRRTRGSAKPLLALNLLAGACVTAWAQTTPATPAAPAADLGRVEITGTAQTYQPPPTSAATKTDTPILLTPQSLQVVPRAVLNDQKALTLTDAVRNVAGVGEDFGFNGSAQPLLILRGFQTTSMTASGNMSGMSSYFINGVKVMGVPLNMANVDSVEVVKGPASVLYGRSEPGGLVNVVPKALPADPRLGLEQTIGQYGLSRTVVEGGGALNADKTLLGRASVSYDKGGSNRDFVVNKLAAFSGTLAWVPDADTRVALTVDHNAQKYRNDFGIPADGDRPVKLPRTRQYNDSPDLSSITSDSVLLDAQTKIAPNWTLKGRVVSMRAKTREVDVWPYRENLIGLDSCDNSAGLTALCRYYFYVRPEGRTKLDQVTVDLIGNVRLGGLQHKLLAEIDHYSTKKTGDVFFTQINSVDVFNPVLGSAPPLDTSFPLPVDDYSKWTSLTLQDQIAFGGGWHGVFALRHDRTEALFSLAPGLEPNKKSFTTPRIGAVWEFMPNQTLYAQVQDSIAANNGRDANGVALEAERARQVEIGWKQSALGGRLNTTVAIFELVKRNRASRNPVTFATTTEGDARSRGLEVDAIGQVSPQLALIGSYTYLDAKVTRDGQDPAAEGKRLANTARNAGSLWGRWMFDEQWAAGAGVFLQGQRQGDNANSFQLPGYGRVDAMASYAFKAGGGKGSVQFNLKNVFDKVYYSGSHPLVKDWIQPGSPRTASVTLRLDY</sequence>
<dbReference type="InterPro" id="IPR000531">
    <property type="entry name" value="Beta-barrel_TonB"/>
</dbReference>
<keyword evidence="10 15" id="KW-0798">TonB box</keyword>
<feature type="domain" description="TonB-dependent receptor plug" evidence="18">
    <location>
        <begin position="73"/>
        <end position="177"/>
    </location>
</feature>
<keyword evidence="8" id="KW-0408">Iron</keyword>
<dbReference type="PANTHER" id="PTHR32552">
    <property type="entry name" value="FERRICHROME IRON RECEPTOR-RELATED"/>
    <property type="match status" value="1"/>
</dbReference>
<evidence type="ECO:0000259" key="17">
    <source>
        <dbReference type="Pfam" id="PF00593"/>
    </source>
</evidence>
<dbReference type="InterPro" id="IPR036942">
    <property type="entry name" value="Beta-barrel_TonB_sf"/>
</dbReference>
<dbReference type="PROSITE" id="PS52016">
    <property type="entry name" value="TONB_DEPENDENT_REC_3"/>
    <property type="match status" value="1"/>
</dbReference>
<keyword evidence="13 14" id="KW-0998">Cell outer membrane</keyword>
<keyword evidence="4 14" id="KW-1134">Transmembrane beta strand</keyword>
<evidence type="ECO:0000256" key="12">
    <source>
        <dbReference type="ARBA" id="ARBA00023170"/>
    </source>
</evidence>
<gene>
    <name evidence="19" type="ORF">ISF6_4800</name>
</gene>
<evidence type="ECO:0000256" key="13">
    <source>
        <dbReference type="ARBA" id="ARBA00023237"/>
    </source>
</evidence>
<evidence type="ECO:0000256" key="9">
    <source>
        <dbReference type="ARBA" id="ARBA00023065"/>
    </source>
</evidence>
<feature type="domain" description="TonB-dependent receptor-like beta-barrel" evidence="17">
    <location>
        <begin position="253"/>
        <end position="691"/>
    </location>
</feature>
<evidence type="ECO:0000256" key="6">
    <source>
        <dbReference type="ARBA" id="ARBA00022692"/>
    </source>
</evidence>
<dbReference type="Pfam" id="PF07715">
    <property type="entry name" value="Plug"/>
    <property type="match status" value="1"/>
</dbReference>
<evidence type="ECO:0000256" key="3">
    <source>
        <dbReference type="ARBA" id="ARBA00022448"/>
    </source>
</evidence>
<comment type="subcellular location">
    <subcellularLocation>
        <location evidence="1 14">Cell outer membrane</location>
        <topology evidence="1 14">Multi-pass membrane protein</topology>
    </subcellularLocation>
</comment>
<keyword evidence="20" id="KW-1185">Reference proteome</keyword>
<dbReference type="CDD" id="cd01347">
    <property type="entry name" value="ligand_gated_channel"/>
    <property type="match status" value="1"/>
</dbReference>
<dbReference type="GO" id="GO:0015891">
    <property type="term" value="P:siderophore transport"/>
    <property type="evidence" value="ECO:0007669"/>
    <property type="project" value="InterPro"/>
</dbReference>
<comment type="caution">
    <text evidence="19">The sequence shown here is derived from an EMBL/GenBank/DDBJ whole genome shotgun (WGS) entry which is preliminary data.</text>
</comment>
<dbReference type="PROSITE" id="PS51257">
    <property type="entry name" value="PROKAR_LIPOPROTEIN"/>
    <property type="match status" value="1"/>
</dbReference>
<reference evidence="19 20" key="2">
    <citation type="journal article" date="2016" name="Science">
        <title>A bacterium that degrades and assimilates poly(ethylene terephthalate).</title>
        <authorList>
            <person name="Yoshida S."/>
            <person name="Hiraga K."/>
            <person name="Takehana T."/>
            <person name="Taniguchi I."/>
            <person name="Yamaji H."/>
            <person name="Maeda Y."/>
            <person name="Toyohara K."/>
            <person name="Miyamoto K."/>
            <person name="Kimura Y."/>
            <person name="Oda K."/>
        </authorList>
    </citation>
    <scope>NUCLEOTIDE SEQUENCE [LARGE SCALE GENOMIC DNA]</scope>
    <source>
        <strain evidence="20">NBRC 110686 / TISTR 2288 / 201-F6</strain>
    </source>
</reference>
<evidence type="ECO:0000256" key="11">
    <source>
        <dbReference type="ARBA" id="ARBA00023136"/>
    </source>
</evidence>
<dbReference type="GO" id="GO:0009279">
    <property type="term" value="C:cell outer membrane"/>
    <property type="evidence" value="ECO:0007669"/>
    <property type="project" value="UniProtKB-SubCell"/>
</dbReference>
<dbReference type="AlphaFoldDB" id="A0A0K8P6U8"/>
<keyword evidence="6 14" id="KW-0812">Transmembrane</keyword>
<evidence type="ECO:0000256" key="4">
    <source>
        <dbReference type="ARBA" id="ARBA00022452"/>
    </source>
</evidence>
<accession>A0A0K8P6U8</accession>
<comment type="similarity">
    <text evidence="2 14 15">Belongs to the TonB-dependent receptor family.</text>
</comment>
<keyword evidence="11 14" id="KW-0472">Membrane</keyword>
<organism evidence="19 20">
    <name type="scientific">Piscinibacter sakaiensis</name>
    <name type="common">Ideonella sakaiensis</name>
    <dbReference type="NCBI Taxonomy" id="1547922"/>
    <lineage>
        <taxon>Bacteria</taxon>
        <taxon>Pseudomonadati</taxon>
        <taxon>Pseudomonadota</taxon>
        <taxon>Betaproteobacteria</taxon>
        <taxon>Burkholderiales</taxon>
        <taxon>Sphaerotilaceae</taxon>
        <taxon>Piscinibacter</taxon>
    </lineage>
</organism>
<dbReference type="Gene3D" id="2.170.130.10">
    <property type="entry name" value="TonB-dependent receptor, plug domain"/>
    <property type="match status" value="1"/>
</dbReference>
<feature type="signal peptide" evidence="16">
    <location>
        <begin position="1"/>
        <end position="29"/>
    </location>
</feature>
<name>A0A0K8P6U8_PISS1</name>
<evidence type="ECO:0000256" key="2">
    <source>
        <dbReference type="ARBA" id="ARBA00009810"/>
    </source>
</evidence>
<keyword evidence="12 19" id="KW-0675">Receptor</keyword>
<evidence type="ECO:0000313" key="19">
    <source>
        <dbReference type="EMBL" id="GAP38342.1"/>
    </source>
</evidence>
<evidence type="ECO:0000256" key="1">
    <source>
        <dbReference type="ARBA" id="ARBA00004571"/>
    </source>
</evidence>
<evidence type="ECO:0000256" key="16">
    <source>
        <dbReference type="SAM" id="SignalP"/>
    </source>
</evidence>
<dbReference type="GO" id="GO:0038023">
    <property type="term" value="F:signaling receptor activity"/>
    <property type="evidence" value="ECO:0007669"/>
    <property type="project" value="InterPro"/>
</dbReference>
<protein>
    <submittedName>
        <fullName evidence="19">Ferrichrome-iron receptor</fullName>
    </submittedName>
</protein>
<dbReference type="InterPro" id="IPR037066">
    <property type="entry name" value="Plug_dom_sf"/>
</dbReference>
<dbReference type="Gene3D" id="2.40.170.20">
    <property type="entry name" value="TonB-dependent receptor, beta-barrel domain"/>
    <property type="match status" value="1"/>
</dbReference>
<dbReference type="SUPFAM" id="SSF56935">
    <property type="entry name" value="Porins"/>
    <property type="match status" value="1"/>
</dbReference>
<dbReference type="InterPro" id="IPR039426">
    <property type="entry name" value="TonB-dep_rcpt-like"/>
</dbReference>
<dbReference type="Pfam" id="PF00593">
    <property type="entry name" value="TonB_dep_Rec_b-barrel"/>
    <property type="match status" value="1"/>
</dbReference>
<evidence type="ECO:0000256" key="7">
    <source>
        <dbReference type="ARBA" id="ARBA00022729"/>
    </source>
</evidence>
<dbReference type="Proteomes" id="UP000037660">
    <property type="component" value="Unassembled WGS sequence"/>
</dbReference>
<dbReference type="InterPro" id="IPR012910">
    <property type="entry name" value="Plug_dom"/>
</dbReference>
<evidence type="ECO:0000256" key="8">
    <source>
        <dbReference type="ARBA" id="ARBA00023004"/>
    </source>
</evidence>
<keyword evidence="9" id="KW-0406">Ion transport</keyword>
<dbReference type="STRING" id="1547922.ISF6_4800"/>
<proteinExistence type="inferred from homology"/>
<feature type="chain" id="PRO_5005513781" evidence="16">
    <location>
        <begin position="30"/>
        <end position="724"/>
    </location>
</feature>
<keyword evidence="3 14" id="KW-0813">Transport</keyword>
<evidence type="ECO:0000256" key="14">
    <source>
        <dbReference type="PROSITE-ProRule" id="PRU01360"/>
    </source>
</evidence>
<dbReference type="PANTHER" id="PTHR32552:SF68">
    <property type="entry name" value="FERRICHROME OUTER MEMBRANE TRANSPORTER_PHAGE RECEPTOR"/>
    <property type="match status" value="1"/>
</dbReference>
<dbReference type="GO" id="GO:0015344">
    <property type="term" value="F:siderophore uptake transmembrane transporter activity"/>
    <property type="evidence" value="ECO:0007669"/>
    <property type="project" value="TreeGrafter"/>
</dbReference>
<reference evidence="20" key="1">
    <citation type="submission" date="2015-07" db="EMBL/GenBank/DDBJ databases">
        <title>Discovery of a poly(ethylene terephthalate assimilation.</title>
        <authorList>
            <person name="Yoshida S."/>
            <person name="Hiraga K."/>
            <person name="Takehana T."/>
            <person name="Taniguchi I."/>
            <person name="Yamaji H."/>
            <person name="Maeda Y."/>
            <person name="Toyohara K."/>
            <person name="Miyamoto K."/>
            <person name="Kimura Y."/>
            <person name="Oda K."/>
        </authorList>
    </citation>
    <scope>NUCLEOTIDE SEQUENCE [LARGE SCALE GENOMIC DNA]</scope>
    <source>
        <strain evidence="20">NBRC 110686 / TISTR 2288 / 201-F6</strain>
    </source>
</reference>
<keyword evidence="5" id="KW-0410">Iron transport</keyword>
<evidence type="ECO:0000313" key="20">
    <source>
        <dbReference type="Proteomes" id="UP000037660"/>
    </source>
</evidence>
<evidence type="ECO:0000256" key="10">
    <source>
        <dbReference type="ARBA" id="ARBA00023077"/>
    </source>
</evidence>
<evidence type="ECO:0000256" key="15">
    <source>
        <dbReference type="RuleBase" id="RU003357"/>
    </source>
</evidence>
<evidence type="ECO:0000259" key="18">
    <source>
        <dbReference type="Pfam" id="PF07715"/>
    </source>
</evidence>
<dbReference type="EMBL" id="BBYR01000073">
    <property type="protein sequence ID" value="GAP38342.1"/>
    <property type="molecule type" value="Genomic_DNA"/>
</dbReference>
<dbReference type="InterPro" id="IPR010105">
    <property type="entry name" value="TonB_sidphr_rcpt"/>
</dbReference>